<organism evidence="11 12">
    <name type="scientific">Natronospira bacteriovora</name>
    <dbReference type="NCBI Taxonomy" id="3069753"/>
    <lineage>
        <taxon>Bacteria</taxon>
        <taxon>Pseudomonadati</taxon>
        <taxon>Pseudomonadota</taxon>
        <taxon>Gammaproteobacteria</taxon>
        <taxon>Natronospirales</taxon>
        <taxon>Natronospiraceae</taxon>
        <taxon>Natronospira</taxon>
    </lineage>
</organism>
<dbReference type="CDD" id="cd10031">
    <property type="entry name" value="UDG-F5_TTUDGB_like"/>
    <property type="match status" value="1"/>
</dbReference>
<keyword evidence="4" id="KW-0378">Hydrolase</keyword>
<dbReference type="Gene3D" id="3.40.470.10">
    <property type="entry name" value="Uracil-DNA glycosylase-like domain"/>
    <property type="match status" value="1"/>
</dbReference>
<keyword evidence="2" id="KW-0479">Metal-binding</keyword>
<evidence type="ECO:0000259" key="10">
    <source>
        <dbReference type="SMART" id="SM00986"/>
    </source>
</evidence>
<keyword evidence="3" id="KW-0227">DNA damage</keyword>
<evidence type="ECO:0000256" key="7">
    <source>
        <dbReference type="ARBA" id="ARBA00023204"/>
    </source>
</evidence>
<evidence type="ECO:0000313" key="12">
    <source>
        <dbReference type="Proteomes" id="UP001239019"/>
    </source>
</evidence>
<dbReference type="SMART" id="SM00986">
    <property type="entry name" value="UDG"/>
    <property type="match status" value="1"/>
</dbReference>
<evidence type="ECO:0000256" key="3">
    <source>
        <dbReference type="ARBA" id="ARBA00022763"/>
    </source>
</evidence>
<dbReference type="SUPFAM" id="SSF52141">
    <property type="entry name" value="Uracil-DNA glycosylase-like"/>
    <property type="match status" value="1"/>
</dbReference>
<dbReference type="InterPro" id="IPR051536">
    <property type="entry name" value="UDG_Type-4/5"/>
</dbReference>
<keyword evidence="7" id="KW-0234">DNA repair</keyword>
<dbReference type="RefSeq" id="WP_306729250.1">
    <property type="nucleotide sequence ID" value="NZ_JAVDDT010000010.1"/>
</dbReference>
<evidence type="ECO:0000256" key="1">
    <source>
        <dbReference type="ARBA" id="ARBA00022485"/>
    </source>
</evidence>
<keyword evidence="6" id="KW-0411">Iron-sulfur</keyword>
<evidence type="ECO:0000256" key="5">
    <source>
        <dbReference type="ARBA" id="ARBA00023004"/>
    </source>
</evidence>
<keyword evidence="12" id="KW-1185">Reference proteome</keyword>
<sequence length="216" mass="23715">MAASRDSRPFRPDCRACPRLRRHLTAVRRDYPDYHAAPVAPFGPARSHLLIVGLAPGMHGANATGRPFTGDYAGILLYRTLHEFGLANQPVAESVDDGLRLKGCRITNAVKCLPPENKPTGDEVKRCAPYLRHEIENLPRPGVLLALGKIAHDSVLRILGCKLSAHPFGHAAEHALEDGLILVDSYHCSRYNTQTGRLTTDMFRQVVGRAVELGQD</sequence>
<dbReference type="InterPro" id="IPR005122">
    <property type="entry name" value="Uracil-DNA_glycosylase-like"/>
</dbReference>
<accession>A0ABU0WA23</accession>
<evidence type="ECO:0000256" key="9">
    <source>
        <dbReference type="ARBA" id="ARBA00023887"/>
    </source>
</evidence>
<dbReference type="Pfam" id="PF03167">
    <property type="entry name" value="UDG"/>
    <property type="match status" value="1"/>
</dbReference>
<evidence type="ECO:0000256" key="4">
    <source>
        <dbReference type="ARBA" id="ARBA00022801"/>
    </source>
</evidence>
<keyword evidence="1" id="KW-0004">4Fe-4S</keyword>
<dbReference type="InterPro" id="IPR036895">
    <property type="entry name" value="Uracil-DNA_glycosylase-like_sf"/>
</dbReference>
<feature type="domain" description="Uracil-DNA glycosylase-like" evidence="10">
    <location>
        <begin position="40"/>
        <end position="207"/>
    </location>
</feature>
<dbReference type="PANTHER" id="PTHR33693">
    <property type="entry name" value="TYPE-5 URACIL-DNA GLYCOSYLASE"/>
    <property type="match status" value="1"/>
</dbReference>
<comment type="similarity">
    <text evidence="8">Belongs to the uracil-DNA glycosylase (UDG) superfamily. Type 5 (UDGb) family.</text>
</comment>
<dbReference type="EMBL" id="JAVDDT010000010">
    <property type="protein sequence ID" value="MDQ2070754.1"/>
    <property type="molecule type" value="Genomic_DNA"/>
</dbReference>
<evidence type="ECO:0000313" key="11">
    <source>
        <dbReference type="EMBL" id="MDQ2070754.1"/>
    </source>
</evidence>
<dbReference type="SMART" id="SM00987">
    <property type="entry name" value="UreE_C"/>
    <property type="match status" value="1"/>
</dbReference>
<keyword evidence="5" id="KW-0408">Iron</keyword>
<name>A0ABU0WA23_9GAMM</name>
<gene>
    <name evidence="11" type="ORF">RBH19_12825</name>
</gene>
<evidence type="ECO:0000256" key="2">
    <source>
        <dbReference type="ARBA" id="ARBA00022723"/>
    </source>
</evidence>
<dbReference type="PANTHER" id="PTHR33693:SF3">
    <property type="entry name" value="TYPE-5 URACIL-DNA GLYCOSYLASE"/>
    <property type="match status" value="1"/>
</dbReference>
<evidence type="ECO:0000256" key="6">
    <source>
        <dbReference type="ARBA" id="ARBA00023014"/>
    </source>
</evidence>
<dbReference type="Proteomes" id="UP001239019">
    <property type="component" value="Unassembled WGS sequence"/>
</dbReference>
<reference evidence="11 12" key="1">
    <citation type="submission" date="2023-08" db="EMBL/GenBank/DDBJ databases">
        <title>Whole-genome sequencing of halo(alkali)philic microorganisms from hypersaline lakes.</title>
        <authorList>
            <person name="Sorokin D.Y."/>
            <person name="Abbas B."/>
            <person name="Merkel A.Y."/>
        </authorList>
    </citation>
    <scope>NUCLEOTIDE SEQUENCE [LARGE SCALE GENOMIC DNA]</scope>
    <source>
        <strain evidence="11 12">AB-CW4</strain>
    </source>
</reference>
<dbReference type="InterPro" id="IPR044147">
    <property type="entry name" value="UdgB-like"/>
</dbReference>
<proteinExistence type="inferred from homology"/>
<protein>
    <recommendedName>
        <fullName evidence="9">Type-5 uracil-DNA glycosylase</fullName>
    </recommendedName>
</protein>
<comment type="caution">
    <text evidence="11">The sequence shown here is derived from an EMBL/GenBank/DDBJ whole genome shotgun (WGS) entry which is preliminary data.</text>
</comment>
<evidence type="ECO:0000256" key="8">
    <source>
        <dbReference type="ARBA" id="ARBA00023779"/>
    </source>
</evidence>